<feature type="transmembrane region" description="Helical" evidence="1">
    <location>
        <begin position="355"/>
        <end position="377"/>
    </location>
</feature>
<keyword evidence="4" id="KW-1185">Reference proteome</keyword>
<keyword evidence="1" id="KW-1133">Transmembrane helix</keyword>
<gene>
    <name evidence="3" type="ORF">JOE61_003952</name>
</gene>
<feature type="transmembrane region" description="Helical" evidence="1">
    <location>
        <begin position="48"/>
        <end position="72"/>
    </location>
</feature>
<evidence type="ECO:0000313" key="3">
    <source>
        <dbReference type="EMBL" id="MBM7510138.1"/>
    </source>
</evidence>
<organism evidence="3 4">
    <name type="scientific">Nocardioides salarius</name>
    <dbReference type="NCBI Taxonomy" id="374513"/>
    <lineage>
        <taxon>Bacteria</taxon>
        <taxon>Bacillati</taxon>
        <taxon>Actinomycetota</taxon>
        <taxon>Actinomycetes</taxon>
        <taxon>Propionibacteriales</taxon>
        <taxon>Nocardioidaceae</taxon>
        <taxon>Nocardioides</taxon>
    </lineage>
</organism>
<dbReference type="InterPro" id="IPR050879">
    <property type="entry name" value="Acyltransferase_3"/>
</dbReference>
<feature type="transmembrane region" description="Helical" evidence="1">
    <location>
        <begin position="175"/>
        <end position="191"/>
    </location>
</feature>
<feature type="transmembrane region" description="Helical" evidence="1">
    <location>
        <begin position="323"/>
        <end position="343"/>
    </location>
</feature>
<dbReference type="Proteomes" id="UP000732378">
    <property type="component" value="Unassembled WGS sequence"/>
</dbReference>
<dbReference type="Pfam" id="PF01757">
    <property type="entry name" value="Acyl_transf_3"/>
    <property type="match status" value="1"/>
</dbReference>
<feature type="transmembrane region" description="Helical" evidence="1">
    <location>
        <begin position="18"/>
        <end position="36"/>
    </location>
</feature>
<dbReference type="EMBL" id="JAFBBZ010000001">
    <property type="protein sequence ID" value="MBM7510138.1"/>
    <property type="molecule type" value="Genomic_DNA"/>
</dbReference>
<accession>A0ABS2MG34</accession>
<evidence type="ECO:0000259" key="2">
    <source>
        <dbReference type="Pfam" id="PF01757"/>
    </source>
</evidence>
<keyword evidence="1" id="KW-0472">Membrane</keyword>
<feature type="transmembrane region" description="Helical" evidence="1">
    <location>
        <begin position="92"/>
        <end position="110"/>
    </location>
</feature>
<proteinExistence type="predicted"/>
<dbReference type="InterPro" id="IPR002656">
    <property type="entry name" value="Acyl_transf_3_dom"/>
</dbReference>
<feature type="transmembrane region" description="Helical" evidence="1">
    <location>
        <begin position="284"/>
        <end position="302"/>
    </location>
</feature>
<feature type="transmembrane region" description="Helical" evidence="1">
    <location>
        <begin position="211"/>
        <end position="230"/>
    </location>
</feature>
<name>A0ABS2MG34_9ACTN</name>
<evidence type="ECO:0000256" key="1">
    <source>
        <dbReference type="SAM" id="Phobius"/>
    </source>
</evidence>
<feature type="domain" description="Acyltransferase 3" evidence="2">
    <location>
        <begin position="16"/>
        <end position="352"/>
    </location>
</feature>
<sequence length="410" mass="43647">MSTPPPERVVEQFPHLDALRAVGAVAVLTTHAAFWGGEYTDNGTAGRLLARLDVGVALFFVLSGFLLSRAWLQAAADASARPATGHYLWKRFLRIVPVYLVAVLAALWFIDANAALGAGDRAAAVLLSSSMVDPAFPAGLTHMWSLMVEVHFYLLLPLLMLLATGRRPGLDVRRTVAVLAAMVAASVWWHLDGALRVGEGRDVDAGQWLPAYLTWFAAGIGLALAQVLLVRGRGGRPVSLLARLAAQPGVCWSAAVGLLLVASTPVAGPVLLAAPTAGQSLTKHLLYAAVGALLVLPAVLRVRRPDAGATTFDRLLTNRGARHLGLVSYGIFCLHLPLLHLVMRTTGWELFAGRGLQIWALTLVASIVAAEVAYRLVERPALRLKSVHPLRRRGAAPAEKSTAATGSTTR</sequence>
<dbReference type="PANTHER" id="PTHR23028:SF53">
    <property type="entry name" value="ACYL_TRANSF_3 DOMAIN-CONTAINING PROTEIN"/>
    <property type="match status" value="1"/>
</dbReference>
<dbReference type="PANTHER" id="PTHR23028">
    <property type="entry name" value="ACETYLTRANSFERASE"/>
    <property type="match status" value="1"/>
</dbReference>
<keyword evidence="1" id="KW-0812">Transmembrane</keyword>
<reference evidence="3 4" key="1">
    <citation type="submission" date="2021-01" db="EMBL/GenBank/DDBJ databases">
        <title>Sequencing the genomes of 1000 actinobacteria strains.</title>
        <authorList>
            <person name="Klenk H.-P."/>
        </authorList>
    </citation>
    <scope>NUCLEOTIDE SEQUENCE [LARGE SCALE GENOMIC DNA]</scope>
    <source>
        <strain evidence="3 4">DSM 18239</strain>
    </source>
</reference>
<protein>
    <submittedName>
        <fullName evidence="3">Peptidoglycan/LPS O-acetylase OafA/YrhL</fullName>
    </submittedName>
</protein>
<evidence type="ECO:0000313" key="4">
    <source>
        <dbReference type="Proteomes" id="UP000732378"/>
    </source>
</evidence>
<feature type="transmembrane region" description="Helical" evidence="1">
    <location>
        <begin position="250"/>
        <end position="272"/>
    </location>
</feature>
<comment type="caution">
    <text evidence="3">The sequence shown here is derived from an EMBL/GenBank/DDBJ whole genome shotgun (WGS) entry which is preliminary data.</text>
</comment>
<dbReference type="RefSeq" id="WP_193670278.1">
    <property type="nucleotide sequence ID" value="NZ_JACDTV010000013.1"/>
</dbReference>
<feature type="transmembrane region" description="Helical" evidence="1">
    <location>
        <begin position="143"/>
        <end position="163"/>
    </location>
</feature>